<comment type="caution">
    <text evidence="1">The sequence shown here is derived from an EMBL/GenBank/DDBJ whole genome shotgun (WGS) entry which is preliminary data.</text>
</comment>
<accession>A0A443K8T7</accession>
<gene>
    <name evidence="1" type="ORF">D2T31_11800</name>
</gene>
<sequence>MKEITTIGLDLAKNVFQVHAIDATGVIVIRRQVRRSQLLL</sequence>
<evidence type="ECO:0000313" key="2">
    <source>
        <dbReference type="Proteomes" id="UP000285295"/>
    </source>
</evidence>
<dbReference type="EMBL" id="SAUX01000012">
    <property type="protein sequence ID" value="RWR29184.1"/>
    <property type="molecule type" value="Genomic_DNA"/>
</dbReference>
<evidence type="ECO:0000313" key="1">
    <source>
        <dbReference type="EMBL" id="RWR29184.1"/>
    </source>
</evidence>
<dbReference type="Proteomes" id="UP000285295">
    <property type="component" value="Unassembled WGS sequence"/>
</dbReference>
<reference evidence="1 2" key="1">
    <citation type="submission" date="2019-01" db="EMBL/GenBank/DDBJ databases">
        <title>Sinorhodobacter populi sp. nov. isolated from the symptomatic bark tissue of Populus euramericana canker.</title>
        <authorList>
            <person name="Xu G."/>
        </authorList>
    </citation>
    <scope>NUCLEOTIDE SEQUENCE [LARGE SCALE GENOMIC DNA]</scope>
    <source>
        <strain evidence="1 2">D19-10-3-21</strain>
    </source>
</reference>
<reference evidence="1 2" key="2">
    <citation type="submission" date="2019-01" db="EMBL/GenBank/DDBJ databases">
        <authorList>
            <person name="Li Y."/>
        </authorList>
    </citation>
    <scope>NUCLEOTIDE SEQUENCE [LARGE SCALE GENOMIC DNA]</scope>
    <source>
        <strain evidence="1 2">D19-10-3-21</strain>
    </source>
</reference>
<feature type="non-terminal residue" evidence="1">
    <location>
        <position position="40"/>
    </location>
</feature>
<name>A0A443K8T7_9RHOB</name>
<protein>
    <submittedName>
        <fullName evidence="1">IS110 family transposase</fullName>
    </submittedName>
</protein>
<proteinExistence type="predicted"/>
<organism evidence="1 2">
    <name type="scientific">Paenirhodobacter populi</name>
    <dbReference type="NCBI Taxonomy" id="2306993"/>
    <lineage>
        <taxon>Bacteria</taxon>
        <taxon>Pseudomonadati</taxon>
        <taxon>Pseudomonadota</taxon>
        <taxon>Alphaproteobacteria</taxon>
        <taxon>Rhodobacterales</taxon>
        <taxon>Rhodobacter group</taxon>
        <taxon>Paenirhodobacter</taxon>
    </lineage>
</organism>
<dbReference type="AlphaFoldDB" id="A0A443K8T7"/>